<keyword evidence="2" id="KW-1133">Transmembrane helix</keyword>
<evidence type="ECO:0000256" key="2">
    <source>
        <dbReference type="SAM" id="Phobius"/>
    </source>
</evidence>
<keyword evidence="2" id="KW-0812">Transmembrane</keyword>
<proteinExistence type="predicted"/>
<dbReference type="AlphaFoldDB" id="A0AA44J865"/>
<reference evidence="3" key="1">
    <citation type="journal article" date="2020" name="Science">
        <title>Unexpected conservation and global transmission of agrobacterial virulence plasmids.</title>
        <authorList>
            <person name="Weisberg A.J."/>
            <person name="Davis E.W. 2nd"/>
            <person name="Tabima J."/>
            <person name="Belcher M.S."/>
            <person name="Miller M."/>
            <person name="Kuo C.H."/>
            <person name="Loper J.E."/>
            <person name="Grunwald N.J."/>
            <person name="Putnam M.L."/>
            <person name="Chang J.H."/>
        </authorList>
    </citation>
    <scope>NUCLEOTIDE SEQUENCE</scope>
    <source>
        <strain evidence="3">17-1853-1a</strain>
    </source>
</reference>
<evidence type="ECO:0000313" key="4">
    <source>
        <dbReference type="Proteomes" id="UP000702952"/>
    </source>
</evidence>
<dbReference type="Proteomes" id="UP000702952">
    <property type="component" value="Unassembled WGS sequence"/>
</dbReference>
<dbReference type="EMBL" id="JAAMAY010000006">
    <property type="protein sequence ID" value="NTC27748.1"/>
    <property type="molecule type" value="Genomic_DNA"/>
</dbReference>
<feature type="region of interest" description="Disordered" evidence="1">
    <location>
        <begin position="146"/>
        <end position="182"/>
    </location>
</feature>
<name>A0AA44J865_AGRTU</name>
<organism evidence="3 4">
    <name type="scientific">Agrobacterium tumefaciens</name>
    <dbReference type="NCBI Taxonomy" id="358"/>
    <lineage>
        <taxon>Bacteria</taxon>
        <taxon>Pseudomonadati</taxon>
        <taxon>Pseudomonadota</taxon>
        <taxon>Alphaproteobacteria</taxon>
        <taxon>Hyphomicrobiales</taxon>
        <taxon>Rhizobiaceae</taxon>
        <taxon>Rhizobium/Agrobacterium group</taxon>
        <taxon>Agrobacterium</taxon>
        <taxon>Agrobacterium tumefaciens complex</taxon>
    </lineage>
</organism>
<dbReference type="InterPro" id="IPR036700">
    <property type="entry name" value="BOBF_sf"/>
</dbReference>
<dbReference type="SUPFAM" id="SSF101756">
    <property type="entry name" value="Hypothetical protein YgiW"/>
    <property type="match status" value="1"/>
</dbReference>
<dbReference type="Gene3D" id="2.40.50.200">
    <property type="entry name" value="Bacterial OB-fold"/>
    <property type="match status" value="1"/>
</dbReference>
<gene>
    <name evidence="3" type="ORF">G6M46_06160</name>
</gene>
<feature type="compositionally biased region" description="Basic and acidic residues" evidence="1">
    <location>
        <begin position="158"/>
        <end position="168"/>
    </location>
</feature>
<sequence>MSHSEENNEIAAPKAASDTPVPPHRKHRRKTAAFAFAAVAMLAVGAAAGAGAVKLTRPTPEMAPMTPVAISTVKEGNLVTLKGKVAEIFGNKFIVQDDSGRALIDTGPEGDNGKVVTVDEAVSVQGRFDRGVLRASYVVRQDGSIEALRPAGRPPHHGPKEDMMRGPKGDGPMGEMMPHPKP</sequence>
<protein>
    <recommendedName>
        <fullName evidence="5">Bacterial OB-fold domain-containing protein</fullName>
    </recommendedName>
</protein>
<accession>A0AA44J865</accession>
<evidence type="ECO:0000313" key="3">
    <source>
        <dbReference type="EMBL" id="NTC27748.1"/>
    </source>
</evidence>
<dbReference type="RefSeq" id="WP_065660331.1">
    <property type="nucleotide sequence ID" value="NZ_CP123839.1"/>
</dbReference>
<feature type="transmembrane region" description="Helical" evidence="2">
    <location>
        <begin position="32"/>
        <end position="53"/>
    </location>
</feature>
<evidence type="ECO:0000256" key="1">
    <source>
        <dbReference type="SAM" id="MobiDB-lite"/>
    </source>
</evidence>
<comment type="caution">
    <text evidence="3">The sequence shown here is derived from an EMBL/GenBank/DDBJ whole genome shotgun (WGS) entry which is preliminary data.</text>
</comment>
<feature type="region of interest" description="Disordered" evidence="1">
    <location>
        <begin position="1"/>
        <end position="28"/>
    </location>
</feature>
<evidence type="ECO:0008006" key="5">
    <source>
        <dbReference type="Google" id="ProtNLM"/>
    </source>
</evidence>
<keyword evidence="2" id="KW-0472">Membrane</keyword>